<reference evidence="3" key="1">
    <citation type="journal article" date="2015" name="Nature">
        <title>Complex archaea that bridge the gap between prokaryotes and eukaryotes.</title>
        <authorList>
            <person name="Spang A."/>
            <person name="Saw J.H."/>
            <person name="Jorgensen S.L."/>
            <person name="Zaremba-Niedzwiedzka K."/>
            <person name="Martijn J."/>
            <person name="Lind A.E."/>
            <person name="van Eijk R."/>
            <person name="Schleper C."/>
            <person name="Guy L."/>
            <person name="Ettema T.J."/>
        </authorList>
    </citation>
    <scope>NUCLEOTIDE SEQUENCE</scope>
</reference>
<keyword evidence="2" id="KW-1133">Transmembrane helix</keyword>
<gene>
    <name evidence="3" type="ORF">LCGC14_1057440</name>
</gene>
<name>A0A0F9N8Y7_9ZZZZ</name>
<keyword evidence="2" id="KW-0472">Membrane</keyword>
<feature type="compositionally biased region" description="Basic and acidic residues" evidence="1">
    <location>
        <begin position="50"/>
        <end position="60"/>
    </location>
</feature>
<feature type="region of interest" description="Disordered" evidence="1">
    <location>
        <begin position="35"/>
        <end position="60"/>
    </location>
</feature>
<organism evidence="3">
    <name type="scientific">marine sediment metagenome</name>
    <dbReference type="NCBI Taxonomy" id="412755"/>
    <lineage>
        <taxon>unclassified sequences</taxon>
        <taxon>metagenomes</taxon>
        <taxon>ecological metagenomes</taxon>
    </lineage>
</organism>
<comment type="caution">
    <text evidence="3">The sequence shown here is derived from an EMBL/GenBank/DDBJ whole genome shotgun (WGS) entry which is preliminary data.</text>
</comment>
<protein>
    <submittedName>
        <fullName evidence="3">Uncharacterized protein</fullName>
    </submittedName>
</protein>
<dbReference type="EMBL" id="LAZR01004466">
    <property type="protein sequence ID" value="KKN08357.1"/>
    <property type="molecule type" value="Genomic_DNA"/>
</dbReference>
<evidence type="ECO:0000313" key="3">
    <source>
        <dbReference type="EMBL" id="KKN08357.1"/>
    </source>
</evidence>
<evidence type="ECO:0000256" key="1">
    <source>
        <dbReference type="SAM" id="MobiDB-lite"/>
    </source>
</evidence>
<evidence type="ECO:0000256" key="2">
    <source>
        <dbReference type="SAM" id="Phobius"/>
    </source>
</evidence>
<keyword evidence="2" id="KW-0812">Transmembrane</keyword>
<sequence length="60" mass="6685">MPFLHLLGRFGFSVGAALVAMAVYPIIARAYKPLEERPTDKKASPKGQKKQTDPKNKEKD</sequence>
<accession>A0A0F9N8Y7</accession>
<dbReference type="AlphaFoldDB" id="A0A0F9N8Y7"/>
<proteinExistence type="predicted"/>
<feature type="transmembrane region" description="Helical" evidence="2">
    <location>
        <begin position="6"/>
        <end position="27"/>
    </location>
</feature>